<evidence type="ECO:0000256" key="3">
    <source>
        <dbReference type="ARBA" id="ARBA00022452"/>
    </source>
</evidence>
<reference evidence="9 10" key="1">
    <citation type="submission" date="2015-09" db="EMBL/GenBank/DDBJ databases">
        <title>Identification and resolution of microdiversity through metagenomic sequencing of parallel consortia.</title>
        <authorList>
            <person name="Nelson W.C."/>
            <person name="Romine M.F."/>
            <person name="Lindemann S.R."/>
        </authorList>
    </citation>
    <scope>NUCLEOTIDE SEQUENCE [LARGE SCALE GENOMIC DNA]</scope>
    <source>
        <strain evidence="9">HL-55</strain>
    </source>
</reference>
<dbReference type="SUPFAM" id="SSF56935">
    <property type="entry name" value="Porins"/>
    <property type="match status" value="1"/>
</dbReference>
<feature type="chain" id="PRO_5006147040" evidence="8">
    <location>
        <begin position="23"/>
        <end position="419"/>
    </location>
</feature>
<keyword evidence="5 8" id="KW-0732">Signal</keyword>
<evidence type="ECO:0000256" key="6">
    <source>
        <dbReference type="ARBA" id="ARBA00023136"/>
    </source>
</evidence>
<evidence type="ECO:0000313" key="9">
    <source>
        <dbReference type="EMBL" id="KPQ29195.1"/>
    </source>
</evidence>
<evidence type="ECO:0000313" key="10">
    <source>
        <dbReference type="Proteomes" id="UP000050416"/>
    </source>
</evidence>
<dbReference type="PATRIC" id="fig|1305731.5.peg.3328"/>
<evidence type="ECO:0000256" key="2">
    <source>
        <dbReference type="ARBA" id="ARBA00008163"/>
    </source>
</evidence>
<feature type="signal peptide" evidence="8">
    <location>
        <begin position="1"/>
        <end position="22"/>
    </location>
</feature>
<keyword evidence="3" id="KW-1134">Transmembrane beta strand</keyword>
<dbReference type="AlphaFoldDB" id="A0A0P7ZAM3"/>
<comment type="subcellular location">
    <subcellularLocation>
        <location evidence="1">Cell outer membrane</location>
        <topology evidence="1">Multi-pass membrane protein</topology>
    </subcellularLocation>
</comment>
<dbReference type="Gene3D" id="2.40.160.60">
    <property type="entry name" value="Outer membrane protein transport protein (OMPP1/FadL/TodX)"/>
    <property type="match status" value="1"/>
</dbReference>
<protein>
    <submittedName>
        <fullName evidence="9">Long-chain fatty acid transport protein</fullName>
    </submittedName>
</protein>
<dbReference type="Pfam" id="PF03349">
    <property type="entry name" value="Toluene_X"/>
    <property type="match status" value="1"/>
</dbReference>
<gene>
    <name evidence="9" type="primary">fadL-2</name>
    <name evidence="9" type="ORF">HLUCCX14_06650</name>
</gene>
<comment type="caution">
    <text evidence="9">The sequence shown here is derived from an EMBL/GenBank/DDBJ whole genome shotgun (WGS) entry which is preliminary data.</text>
</comment>
<keyword evidence="6" id="KW-0472">Membrane</keyword>
<dbReference type="Proteomes" id="UP000050416">
    <property type="component" value="Unassembled WGS sequence"/>
</dbReference>
<dbReference type="InterPro" id="IPR005017">
    <property type="entry name" value="OMPP1/FadL/TodX"/>
</dbReference>
<dbReference type="GO" id="GO:0009279">
    <property type="term" value="C:cell outer membrane"/>
    <property type="evidence" value="ECO:0007669"/>
    <property type="project" value="UniProtKB-SubCell"/>
</dbReference>
<keyword evidence="7" id="KW-0998">Cell outer membrane</keyword>
<evidence type="ECO:0000256" key="7">
    <source>
        <dbReference type="ARBA" id="ARBA00023237"/>
    </source>
</evidence>
<comment type="similarity">
    <text evidence="2">Belongs to the OmpP1/FadL family.</text>
</comment>
<proteinExistence type="inferred from homology"/>
<dbReference type="STRING" id="1305731.GCA_000934705_00107"/>
<evidence type="ECO:0000256" key="8">
    <source>
        <dbReference type="SAM" id="SignalP"/>
    </source>
</evidence>
<evidence type="ECO:0000256" key="5">
    <source>
        <dbReference type="ARBA" id="ARBA00022729"/>
    </source>
</evidence>
<evidence type="ECO:0000256" key="1">
    <source>
        <dbReference type="ARBA" id="ARBA00004571"/>
    </source>
</evidence>
<accession>A0A0P7ZAM3</accession>
<keyword evidence="4" id="KW-0812">Transmembrane</keyword>
<dbReference type="EMBL" id="LJZQ01000007">
    <property type="protein sequence ID" value="KPQ29195.1"/>
    <property type="molecule type" value="Genomic_DNA"/>
</dbReference>
<organism evidence="9 10">
    <name type="scientific">Marinobacter excellens HL-55</name>
    <dbReference type="NCBI Taxonomy" id="1305731"/>
    <lineage>
        <taxon>Bacteria</taxon>
        <taxon>Pseudomonadati</taxon>
        <taxon>Pseudomonadota</taxon>
        <taxon>Gammaproteobacteria</taxon>
        <taxon>Pseudomonadales</taxon>
        <taxon>Marinobacteraceae</taxon>
        <taxon>Marinobacter</taxon>
    </lineage>
</organism>
<sequence length="419" mass="45120">MRLKQAMATAALSSLLPSVAFATNGYFSHGYGTINAGMAGAGAALSQDSIAAATNPAGMAFVGSRVDGGLEVFSPRRRYDIEGGAPNIPGQTFYLAPGTVQSKNDAFLIPHFGYNQALGNGHSLGLSVFANGGMNTEYSGENGGTFGAGKTGVNLEQLFIAPTWSWEFADGQAIGISPLIAYQRFEAKGLGSFAGFSSNPDALSDNGTDDAWGYGLQIGWQGQITDTLRAGLSWRTILEMEEFSQYEGLFAEQGGFDIPQMFKAGIAWSGIENHWFLLDVQHIRYSEINSIGNPMLPNLMQAQLGDDQGAGFGWDDMTIVKLGWQWQQSNEQTWRAGVSYGEQPIPDEEVLFNILAPGVQEWHFTGGFTHRFSEALEVSGMAFYSPRKNVRGENPLGPGQQIELSMSQVGASFSAGYQF</sequence>
<dbReference type="OrthoDB" id="19849at2"/>
<dbReference type="PANTHER" id="PTHR35093">
    <property type="entry name" value="OUTER MEMBRANE PROTEIN NMB0088-RELATED"/>
    <property type="match status" value="1"/>
</dbReference>
<evidence type="ECO:0000256" key="4">
    <source>
        <dbReference type="ARBA" id="ARBA00022692"/>
    </source>
</evidence>
<dbReference type="PANTHER" id="PTHR35093:SF8">
    <property type="entry name" value="OUTER MEMBRANE PROTEIN NMB0088-RELATED"/>
    <property type="match status" value="1"/>
</dbReference>
<name>A0A0P7ZAM3_9GAMM</name>
<dbReference type="GO" id="GO:0015483">
    <property type="term" value="F:long-chain fatty acid transporting porin activity"/>
    <property type="evidence" value="ECO:0007669"/>
    <property type="project" value="TreeGrafter"/>
</dbReference>